<organism evidence="3 4">
    <name type="scientific">Sulfitobacter sediminilitoris</name>
    <dbReference type="NCBI Taxonomy" id="2698830"/>
    <lineage>
        <taxon>Bacteria</taxon>
        <taxon>Pseudomonadati</taxon>
        <taxon>Pseudomonadota</taxon>
        <taxon>Alphaproteobacteria</taxon>
        <taxon>Rhodobacterales</taxon>
        <taxon>Roseobacteraceae</taxon>
        <taxon>Sulfitobacter</taxon>
    </lineage>
</organism>
<feature type="compositionally biased region" description="Low complexity" evidence="1">
    <location>
        <begin position="185"/>
        <end position="194"/>
    </location>
</feature>
<reference evidence="3 4" key="1">
    <citation type="submission" date="2020-01" db="EMBL/GenBank/DDBJ databases">
        <title>Sulfitobacter sediminilitoris sp. nov., isolated from a tidal flat.</title>
        <authorList>
            <person name="Park S."/>
            <person name="Yoon J.-H."/>
        </authorList>
    </citation>
    <scope>NUCLEOTIDE SEQUENCE [LARGE SCALE GENOMIC DNA]</scope>
    <source>
        <strain evidence="3 4">JBTF-M27</strain>
    </source>
</reference>
<evidence type="ECO:0000256" key="1">
    <source>
        <dbReference type="SAM" id="MobiDB-lite"/>
    </source>
</evidence>
<comment type="caution">
    <text evidence="3">The sequence shown here is derived from an EMBL/GenBank/DDBJ whole genome shotgun (WGS) entry which is preliminary data.</text>
</comment>
<keyword evidence="4" id="KW-1185">Reference proteome</keyword>
<evidence type="ECO:0000313" key="4">
    <source>
        <dbReference type="Proteomes" id="UP000468591"/>
    </source>
</evidence>
<dbReference type="EMBL" id="JAABNT010000012">
    <property type="protein sequence ID" value="NEK24101.1"/>
    <property type="molecule type" value="Genomic_DNA"/>
</dbReference>
<dbReference type="RefSeq" id="WP_164355028.1">
    <property type="nucleotide sequence ID" value="NZ_JAABNT010000012.1"/>
</dbReference>
<feature type="region of interest" description="Disordered" evidence="1">
    <location>
        <begin position="97"/>
        <end position="127"/>
    </location>
</feature>
<evidence type="ECO:0000259" key="2">
    <source>
        <dbReference type="Pfam" id="PF14326"/>
    </source>
</evidence>
<gene>
    <name evidence="3" type="ORF">GV827_17070</name>
</gene>
<protein>
    <submittedName>
        <fullName evidence="3">DUF4384 domain-containing protein</fullName>
    </submittedName>
</protein>
<feature type="compositionally biased region" description="Polar residues" evidence="1">
    <location>
        <begin position="37"/>
        <end position="54"/>
    </location>
</feature>
<proteinExistence type="predicted"/>
<feature type="compositionally biased region" description="Pro residues" evidence="1">
    <location>
        <begin position="173"/>
        <end position="184"/>
    </location>
</feature>
<dbReference type="Pfam" id="PF14326">
    <property type="entry name" value="DUF4384"/>
    <property type="match status" value="1"/>
</dbReference>
<dbReference type="InterPro" id="IPR025493">
    <property type="entry name" value="DUF4384"/>
</dbReference>
<dbReference type="AlphaFoldDB" id="A0A6P0CCY3"/>
<dbReference type="Proteomes" id="UP000468591">
    <property type="component" value="Unassembled WGS sequence"/>
</dbReference>
<feature type="region of interest" description="Disordered" evidence="1">
    <location>
        <begin position="34"/>
        <end position="73"/>
    </location>
</feature>
<sequence>MRSEGGTWGVGLIASALVHVAAAAGLMAALQPEPIKNQPTPSSRLNVEAQQVTRSEAAEQAPPAEKPSEEATKGAALGVGAIVQSVAEAISAPTVAAEIQDPESQTETGQLFLPSLTPTPAAQPDAPQAVLASPATIKAAQSAPTAVSAAPAPVPAAAVRPDVPPAVATAPTAPKPTAAPPKTPPSATAPAQAPRMTASKAVLAFPAAGSVDPVSLAAFQSFTQPDATNGVDVRDTVGAALSVPCSRMQVTFDPDTTTLRLTGHVPQDSQRGPVLAALREQMGEDIAVTDNLLVLPAPQCAALSGIASVGLPQSTDQITNPLIVGADTHARAFDFVKDQPLVLEMTGADYPAYVYVDYFDAAGNVIHLSPNEASPLTQVPPKQPIDIGARQPGEPGLHVIIGPPYGQEIAAAFAASVPLYEGLRPVIEPADAYLEWMKSRVAEARAAHADFKGEWVYFFVTTKPE</sequence>
<evidence type="ECO:0000313" key="3">
    <source>
        <dbReference type="EMBL" id="NEK24101.1"/>
    </source>
</evidence>
<accession>A0A6P0CCY3</accession>
<feature type="region of interest" description="Disordered" evidence="1">
    <location>
        <begin position="165"/>
        <end position="194"/>
    </location>
</feature>
<name>A0A6P0CCY3_9RHOB</name>
<feature type="domain" description="DUF4384" evidence="2">
    <location>
        <begin position="349"/>
        <end position="416"/>
    </location>
</feature>
<feature type="compositionally biased region" description="Low complexity" evidence="1">
    <location>
        <begin position="118"/>
        <end position="127"/>
    </location>
</feature>